<gene>
    <name evidence="1" type="ORF">METZ01_LOCUS372094</name>
</gene>
<protein>
    <submittedName>
        <fullName evidence="1">Uncharacterized protein</fullName>
    </submittedName>
</protein>
<organism evidence="1">
    <name type="scientific">marine metagenome</name>
    <dbReference type="NCBI Taxonomy" id="408172"/>
    <lineage>
        <taxon>unclassified sequences</taxon>
        <taxon>metagenomes</taxon>
        <taxon>ecological metagenomes</taxon>
    </lineage>
</organism>
<sequence>MYQKLSQSKKDAAPELEAVFANGDMIVVGWEPGCKMHRLPHWQEVEGLPQLQS</sequence>
<reference evidence="1" key="1">
    <citation type="submission" date="2018-05" db="EMBL/GenBank/DDBJ databases">
        <authorList>
            <person name="Lanie J.A."/>
            <person name="Ng W.-L."/>
            <person name="Kazmierczak K.M."/>
            <person name="Andrzejewski T.M."/>
            <person name="Davidsen T.M."/>
            <person name="Wayne K.J."/>
            <person name="Tettelin H."/>
            <person name="Glass J.I."/>
            <person name="Rusch D."/>
            <person name="Podicherti R."/>
            <person name="Tsui H.-C.T."/>
            <person name="Winkler M.E."/>
        </authorList>
    </citation>
    <scope>NUCLEOTIDE SEQUENCE</scope>
</reference>
<evidence type="ECO:0000313" key="1">
    <source>
        <dbReference type="EMBL" id="SVD19240.1"/>
    </source>
</evidence>
<proteinExistence type="predicted"/>
<dbReference type="AlphaFoldDB" id="A0A382TAU1"/>
<dbReference type="EMBL" id="UINC01135223">
    <property type="protein sequence ID" value="SVD19240.1"/>
    <property type="molecule type" value="Genomic_DNA"/>
</dbReference>
<name>A0A382TAU1_9ZZZZ</name>
<accession>A0A382TAU1</accession>